<name>A0AAP0EIA1_9MAGN</name>
<reference evidence="2 3" key="1">
    <citation type="submission" date="2024-01" db="EMBL/GenBank/DDBJ databases">
        <title>Genome assemblies of Stephania.</title>
        <authorList>
            <person name="Yang L."/>
        </authorList>
    </citation>
    <scope>NUCLEOTIDE SEQUENCE [LARGE SCALE GENOMIC DNA]</scope>
    <source>
        <strain evidence="2">JXDWG</strain>
        <tissue evidence="2">Leaf</tissue>
    </source>
</reference>
<accession>A0AAP0EIA1</accession>
<feature type="compositionally biased region" description="Basic and acidic residues" evidence="1">
    <location>
        <begin position="1"/>
        <end position="16"/>
    </location>
</feature>
<evidence type="ECO:0000313" key="3">
    <source>
        <dbReference type="Proteomes" id="UP001419268"/>
    </source>
</evidence>
<dbReference type="AlphaFoldDB" id="A0AAP0EIA1"/>
<proteinExistence type="predicted"/>
<keyword evidence="3" id="KW-1185">Reference proteome</keyword>
<organism evidence="2 3">
    <name type="scientific">Stephania cephalantha</name>
    <dbReference type="NCBI Taxonomy" id="152367"/>
    <lineage>
        <taxon>Eukaryota</taxon>
        <taxon>Viridiplantae</taxon>
        <taxon>Streptophyta</taxon>
        <taxon>Embryophyta</taxon>
        <taxon>Tracheophyta</taxon>
        <taxon>Spermatophyta</taxon>
        <taxon>Magnoliopsida</taxon>
        <taxon>Ranunculales</taxon>
        <taxon>Menispermaceae</taxon>
        <taxon>Menispermoideae</taxon>
        <taxon>Cissampelideae</taxon>
        <taxon>Stephania</taxon>
    </lineage>
</organism>
<protein>
    <submittedName>
        <fullName evidence="2">Uncharacterized protein</fullName>
    </submittedName>
</protein>
<evidence type="ECO:0000256" key="1">
    <source>
        <dbReference type="SAM" id="MobiDB-lite"/>
    </source>
</evidence>
<evidence type="ECO:0000313" key="2">
    <source>
        <dbReference type="EMBL" id="KAK9094000.1"/>
    </source>
</evidence>
<gene>
    <name evidence="2" type="ORF">Scep_025469</name>
</gene>
<dbReference type="Proteomes" id="UP001419268">
    <property type="component" value="Unassembled WGS sequence"/>
</dbReference>
<sequence length="50" mass="5563">MEGRGDLIERERERKLTTRGSVEVESIRKGSVESIHKRDLSESGGGNSFS</sequence>
<dbReference type="EMBL" id="JBBNAG010000011">
    <property type="protein sequence ID" value="KAK9094000.1"/>
    <property type="molecule type" value="Genomic_DNA"/>
</dbReference>
<feature type="region of interest" description="Disordered" evidence="1">
    <location>
        <begin position="1"/>
        <end position="24"/>
    </location>
</feature>
<feature type="region of interest" description="Disordered" evidence="1">
    <location>
        <begin position="31"/>
        <end position="50"/>
    </location>
</feature>
<feature type="compositionally biased region" description="Basic and acidic residues" evidence="1">
    <location>
        <begin position="31"/>
        <end position="41"/>
    </location>
</feature>
<comment type="caution">
    <text evidence="2">The sequence shown here is derived from an EMBL/GenBank/DDBJ whole genome shotgun (WGS) entry which is preliminary data.</text>
</comment>